<evidence type="ECO:0000313" key="5">
    <source>
        <dbReference type="Proteomes" id="UP000437017"/>
    </source>
</evidence>
<dbReference type="Proteomes" id="UP000437017">
    <property type="component" value="Unassembled WGS sequence"/>
</dbReference>
<dbReference type="FunFam" id="2.30.29.30:FF:000165">
    <property type="entry name" value="TBC1 domain family member 1 isoform X1"/>
    <property type="match status" value="1"/>
</dbReference>
<feature type="transmembrane region" description="Helical" evidence="2">
    <location>
        <begin position="932"/>
        <end position="952"/>
    </location>
</feature>
<feature type="domain" description="PID" evidence="3">
    <location>
        <begin position="20"/>
        <end position="165"/>
    </location>
</feature>
<keyword evidence="2" id="KW-0812">Transmembrane</keyword>
<accession>A0A6A1PX76</accession>
<feature type="compositionally biased region" description="Low complexity" evidence="1">
    <location>
        <begin position="776"/>
        <end position="793"/>
    </location>
</feature>
<comment type="caution">
    <text evidence="4">The sequence shown here is derived from an EMBL/GenBank/DDBJ whole genome shotgun (WGS) entry which is preliminary data.</text>
</comment>
<dbReference type="EMBL" id="SGJD01001353">
    <property type="protein sequence ID" value="KAB0400422.1"/>
    <property type="molecule type" value="Genomic_DNA"/>
</dbReference>
<protein>
    <recommendedName>
        <fullName evidence="3">PID domain-containing protein</fullName>
    </recommendedName>
</protein>
<name>A0A6A1PX76_BALPH</name>
<gene>
    <name evidence="4" type="ORF">E2I00_004358</name>
</gene>
<evidence type="ECO:0000256" key="2">
    <source>
        <dbReference type="SAM" id="Phobius"/>
    </source>
</evidence>
<dbReference type="SMART" id="SM00462">
    <property type="entry name" value="PTB"/>
    <property type="match status" value="2"/>
</dbReference>
<evidence type="ECO:0000259" key="3">
    <source>
        <dbReference type="SMART" id="SM00462"/>
    </source>
</evidence>
<dbReference type="CDD" id="cd01269">
    <property type="entry name" value="PTB_TBC1D1_like"/>
    <property type="match status" value="1"/>
</dbReference>
<dbReference type="InterPro" id="IPR011993">
    <property type="entry name" value="PH-like_dom_sf"/>
</dbReference>
<dbReference type="InterPro" id="IPR006020">
    <property type="entry name" value="PTB/PI_dom"/>
</dbReference>
<feature type="domain" description="PID" evidence="3">
    <location>
        <begin position="395"/>
        <end position="637"/>
    </location>
</feature>
<reference evidence="4 5" key="1">
    <citation type="journal article" date="2019" name="PLoS ONE">
        <title>Genomic analyses reveal an absence of contemporary introgressive admixture between fin whales and blue whales, despite known hybrids.</title>
        <authorList>
            <person name="Westbury M.V."/>
            <person name="Petersen B."/>
            <person name="Lorenzen E.D."/>
        </authorList>
    </citation>
    <scope>NUCLEOTIDE SEQUENCE [LARGE SCALE GENOMIC DNA]</scope>
    <source>
        <strain evidence="4">FinWhale-01</strain>
    </source>
</reference>
<feature type="non-terminal residue" evidence="4">
    <location>
        <position position="1"/>
    </location>
</feature>
<keyword evidence="2" id="KW-0472">Membrane</keyword>
<feature type="region of interest" description="Disordered" evidence="1">
    <location>
        <begin position="436"/>
        <end position="463"/>
    </location>
</feature>
<sequence length="993" mass="110966">TFPNMEPITFTARKHLFPSEVSVEYSLQLVGFLPVHSLTTMPMLPWVVAEVRRLSGQSSKKESGTKQVRLCVSPSGLRCEPEPGKSQQWDPLICSSIFECKPQRVHKLIHNSHDPSYFACLIKDDAANQQSICYVLKADGQTKVLDDILLLIANVNNRDNDGRYHYFHAYFMPFSTTGSERFCHISKERLDRDWGIEGSAVAPGSYSGGCVNKICSRREISRQEVAKDKGEKAEEQDRSLKEVLEAKGDNQEKAEISTAEFSGSKKTTFDYIKVGRVRLDAGRVGFSGSRSPPTARRGFAARVGQGACKEKGKEKKHEEGVLWDMKQASATSVLRLYIIRMIAQMLIHAVEIPSGILLQAGAMEHAVPEIISSIRQAGKIARQEELRCPSEFDDTFAKKFEVLFCGRVAVAHRKAPPALIDECIEGFSHVSGGGFSSSDQLRAARQPPADQERGPRPMRKSFSQPGLRSLAFRKEFQDAGLRSSSFFSSFEENDIENHLISGHSIVQPTDIEENRTMLFTVKYYQSLMRIPSLICVFKRKSALSSEDSLNGLIGQSEVYLISPDTKKIALEKNFKEISFCSQALVGIRHVDHFGFICRESSGGGGFHFVCYVFQCTNEALVRMNSSKTKLELQKHLTTLTNQEQATIFEEVQLWAAKNGIDPDSDACVIDPFIRHPDFDLKGRLEKLRPRNEQRENELIVSFLRCLYEEKQKVHVHVGEMKQTSQIAAENIASELPSSATRFRLDMLKNKAKRSLTESLESILSRGNKARGLQEHSASLGLDSSVSSTLSNTSKEPSVCEKEALPISESSFRLLGSSDDLSSDSESHPAEEPALLSPQQGFRRRANTLSHVPVERQEPLQPARGSPGVSQRKLVRYHSVSTETPHERNGNHPPVGESKSGSGQSSAPAPPPRLTPSASSPNFFKYLKHYPSYVLYFVCFCFFILNSFFNHTLSISYRNALRKKLHSSSSVPNFLKFLAPVDENNTSDFMNTKR</sequence>
<dbReference type="SUPFAM" id="SSF50729">
    <property type="entry name" value="PH domain-like"/>
    <property type="match status" value="2"/>
</dbReference>
<evidence type="ECO:0000313" key="4">
    <source>
        <dbReference type="EMBL" id="KAB0400422.1"/>
    </source>
</evidence>
<dbReference type="OrthoDB" id="9678537at2759"/>
<organism evidence="4 5">
    <name type="scientific">Balaenoptera physalus</name>
    <name type="common">Fin whale</name>
    <name type="synonym">Balaena physalus</name>
    <dbReference type="NCBI Taxonomy" id="9770"/>
    <lineage>
        <taxon>Eukaryota</taxon>
        <taxon>Metazoa</taxon>
        <taxon>Chordata</taxon>
        <taxon>Craniata</taxon>
        <taxon>Vertebrata</taxon>
        <taxon>Euteleostomi</taxon>
        <taxon>Mammalia</taxon>
        <taxon>Eutheria</taxon>
        <taxon>Laurasiatheria</taxon>
        <taxon>Artiodactyla</taxon>
        <taxon>Whippomorpha</taxon>
        <taxon>Cetacea</taxon>
        <taxon>Mysticeti</taxon>
        <taxon>Balaenopteridae</taxon>
        <taxon>Balaenoptera</taxon>
    </lineage>
</organism>
<dbReference type="AlphaFoldDB" id="A0A6A1PX76"/>
<feature type="region of interest" description="Disordered" evidence="1">
    <location>
        <begin position="773"/>
        <end position="802"/>
    </location>
</feature>
<proteinExistence type="predicted"/>
<feature type="region of interest" description="Disordered" evidence="1">
    <location>
        <begin position="814"/>
        <end position="914"/>
    </location>
</feature>
<dbReference type="Gene3D" id="2.30.29.30">
    <property type="entry name" value="Pleckstrin-homology domain (PH domain)/Phosphotyrosine-binding domain (PTB)"/>
    <property type="match status" value="2"/>
</dbReference>
<evidence type="ECO:0000256" key="1">
    <source>
        <dbReference type="SAM" id="MobiDB-lite"/>
    </source>
</evidence>
<keyword evidence="5" id="KW-1185">Reference proteome</keyword>
<keyword evidence="2" id="KW-1133">Transmembrane helix</keyword>